<reference evidence="3" key="1">
    <citation type="submission" date="2020-03" db="EMBL/GenBank/DDBJ databases">
        <title>Roseovarius gahaiensis sp. nov., isolated from Gahai Saline Lake, China.</title>
        <authorList>
            <person name="Sun X."/>
        </authorList>
    </citation>
    <scope>NUCLEOTIDE SEQUENCE</scope>
    <source>
        <strain evidence="3">GH877</strain>
    </source>
</reference>
<evidence type="ECO:0000259" key="2">
    <source>
        <dbReference type="Pfam" id="PF01266"/>
    </source>
</evidence>
<dbReference type="Proteomes" id="UP000639775">
    <property type="component" value="Unassembled WGS sequence"/>
</dbReference>
<accession>A0A967BE63</accession>
<protein>
    <submittedName>
        <fullName evidence="3">FAD-binding oxidoreductase</fullName>
    </submittedName>
</protein>
<evidence type="ECO:0000256" key="1">
    <source>
        <dbReference type="ARBA" id="ARBA00023002"/>
    </source>
</evidence>
<name>A0A967BE63_9RHOB</name>
<organism evidence="3 4">
    <name type="scientific">Roseovarius gahaiensis</name>
    <dbReference type="NCBI Taxonomy" id="2716691"/>
    <lineage>
        <taxon>Bacteria</taxon>
        <taxon>Pseudomonadati</taxon>
        <taxon>Pseudomonadota</taxon>
        <taxon>Alphaproteobacteria</taxon>
        <taxon>Rhodobacterales</taxon>
        <taxon>Roseobacteraceae</taxon>
        <taxon>Roseovarius</taxon>
    </lineage>
</organism>
<dbReference type="InterPro" id="IPR006076">
    <property type="entry name" value="FAD-dep_OxRdtase"/>
</dbReference>
<evidence type="ECO:0000313" key="4">
    <source>
        <dbReference type="Proteomes" id="UP000639775"/>
    </source>
</evidence>
<proteinExistence type="predicted"/>
<dbReference type="GO" id="GO:0016491">
    <property type="term" value="F:oxidoreductase activity"/>
    <property type="evidence" value="ECO:0007669"/>
    <property type="project" value="UniProtKB-KW"/>
</dbReference>
<dbReference type="Pfam" id="PF01266">
    <property type="entry name" value="DAO"/>
    <property type="match status" value="1"/>
</dbReference>
<dbReference type="PANTHER" id="PTHR13847">
    <property type="entry name" value="SARCOSINE DEHYDROGENASE-RELATED"/>
    <property type="match status" value="1"/>
</dbReference>
<dbReference type="SUPFAM" id="SSF51905">
    <property type="entry name" value="FAD/NAD(P)-binding domain"/>
    <property type="match status" value="1"/>
</dbReference>
<gene>
    <name evidence="3" type="ORF">HAT86_13825</name>
</gene>
<dbReference type="GO" id="GO:0005737">
    <property type="term" value="C:cytoplasm"/>
    <property type="evidence" value="ECO:0007669"/>
    <property type="project" value="TreeGrafter"/>
</dbReference>
<dbReference type="InterPro" id="IPR036188">
    <property type="entry name" value="FAD/NAD-bd_sf"/>
</dbReference>
<keyword evidence="4" id="KW-1185">Reference proteome</keyword>
<dbReference type="Gene3D" id="3.30.9.10">
    <property type="entry name" value="D-Amino Acid Oxidase, subunit A, domain 2"/>
    <property type="match status" value="1"/>
</dbReference>
<keyword evidence="1" id="KW-0560">Oxidoreductase</keyword>
<dbReference type="Gene3D" id="3.50.50.60">
    <property type="entry name" value="FAD/NAD(P)-binding domain"/>
    <property type="match status" value="1"/>
</dbReference>
<comment type="caution">
    <text evidence="3">The sequence shown here is derived from an EMBL/GenBank/DDBJ whole genome shotgun (WGS) entry which is preliminary data.</text>
</comment>
<dbReference type="PANTHER" id="PTHR13847:SF287">
    <property type="entry name" value="FAD-DEPENDENT OXIDOREDUCTASE DOMAIN-CONTAINING PROTEIN 1"/>
    <property type="match status" value="1"/>
</dbReference>
<dbReference type="EMBL" id="JAAORB010000037">
    <property type="protein sequence ID" value="NHQ75534.1"/>
    <property type="molecule type" value="Genomic_DNA"/>
</dbReference>
<dbReference type="RefSeq" id="WP_167198976.1">
    <property type="nucleotide sequence ID" value="NZ_JAAORB010000037.1"/>
</dbReference>
<sequence length="373" mass="39552">MTHPDIIVIGGGIAGVSAAAELAAFARVVLLEGEPQLGYHATGRSAAVFIRNYGNATLRALNAVSAPLLDHPEGVSDHSLLSPRGELMIATEDELDALEVYCAGASGIERVTPSQAVDMVPILRPDRIAAAAIEHDAQNIDVDRMLQGYARLFKSRGGKVITGQPVTSITRQGDDWQMSFGDRTLTAPIVINAAGAWADQVAALAGVAPAVIQPFRRSAAIIPAPQDHDVDHWPVVVSASESWYAKPDAGKLMVSPADEDPVDPHDAWVDDMVLAEGLHRFEQAVTIQVTRVEHSWAGLRSFAPDRSPVVGFDAEAKGFFWLAGQGGYGVQTAPALSRLAAAVVTGTEPALDAATLSALSPDRFQHLKKDVTK</sequence>
<dbReference type="AlphaFoldDB" id="A0A967BE63"/>
<evidence type="ECO:0000313" key="3">
    <source>
        <dbReference type="EMBL" id="NHQ75534.1"/>
    </source>
</evidence>
<feature type="domain" description="FAD dependent oxidoreductase" evidence="2">
    <location>
        <begin position="5"/>
        <end position="342"/>
    </location>
</feature>